<sequence>MSTHEVDEDIQLDSDHENDDAGGLQNQPSTANEVVTLEKSEEDKWHRRDLTDKCWDVMSILNKKLRRWDQSHGDPNTPILEEYKKIGLTERDYRDPKSSSVLHLLAKNTHNYASTEAEVLELVITYLLDHREKQEPQNRVHEIIQEEPILHVALEYGNDEFIKCIMKCRPEKFPDLLDLKDGREQNFIHRIFALPDEALRNGSVLNIKRKKTKELAISFVSEAKPETLAAKDKDGNLPIHYAMDYRQCSGRDSAYIGVLRNMVLKGDEKLNANNDFNNKNESPITYCTHADGPKPPQNVSNNEVTHSATKQLAMHPESGDRVPSIQESLRRTRNSSNTPDIPHSRRTDYINSTSAAASKAMVADPPEKRPKSTKDLDHSAQELMEILRLHYIRTRTDLVARDLIYGRDISDKNLYFDASGHKGADKIIDLIERMSFGGFCDTLAYVYIPIVEHSQDKKSTATPSKKSLSINQTMDYQKALLENPKVGRNSLVTVFDKLYDCGVRRILRLQVEDRDNPSHTDAAIEKALQGRDSLSAQPEKQFRGPISVETWYVISLYSIG</sequence>
<gene>
    <name evidence="2" type="ORF">H0G86_003922</name>
</gene>
<dbReference type="InterPro" id="IPR036770">
    <property type="entry name" value="Ankyrin_rpt-contain_sf"/>
</dbReference>
<feature type="compositionally biased region" description="Polar residues" evidence="1">
    <location>
        <begin position="24"/>
        <end position="33"/>
    </location>
</feature>
<accession>A0A8G0L6K7</accession>
<evidence type="ECO:0000313" key="2">
    <source>
        <dbReference type="EMBL" id="QYS96682.1"/>
    </source>
</evidence>
<feature type="compositionally biased region" description="Acidic residues" evidence="1">
    <location>
        <begin position="1"/>
        <end position="20"/>
    </location>
</feature>
<keyword evidence="3" id="KW-1185">Reference proteome</keyword>
<proteinExistence type="predicted"/>
<evidence type="ECO:0008006" key="4">
    <source>
        <dbReference type="Google" id="ProtNLM"/>
    </source>
</evidence>
<dbReference type="AlphaFoldDB" id="A0A8G0L6K7"/>
<name>A0A8G0L6K7_9HYPO</name>
<dbReference type="Gene3D" id="1.25.40.20">
    <property type="entry name" value="Ankyrin repeat-containing domain"/>
    <property type="match status" value="1"/>
</dbReference>
<dbReference type="Proteomes" id="UP000826661">
    <property type="component" value="Chromosome II"/>
</dbReference>
<organism evidence="2 3">
    <name type="scientific">Trichoderma simmonsii</name>
    <dbReference type="NCBI Taxonomy" id="1491479"/>
    <lineage>
        <taxon>Eukaryota</taxon>
        <taxon>Fungi</taxon>
        <taxon>Dikarya</taxon>
        <taxon>Ascomycota</taxon>
        <taxon>Pezizomycotina</taxon>
        <taxon>Sordariomycetes</taxon>
        <taxon>Hypocreomycetidae</taxon>
        <taxon>Hypocreales</taxon>
        <taxon>Hypocreaceae</taxon>
        <taxon>Trichoderma</taxon>
    </lineage>
</organism>
<feature type="region of interest" description="Disordered" evidence="1">
    <location>
        <begin position="1"/>
        <end position="42"/>
    </location>
</feature>
<feature type="compositionally biased region" description="Basic and acidic residues" evidence="1">
    <location>
        <begin position="365"/>
        <end position="375"/>
    </location>
</feature>
<feature type="region of interest" description="Disordered" evidence="1">
    <location>
        <begin position="311"/>
        <end position="375"/>
    </location>
</feature>
<reference evidence="2 3" key="1">
    <citation type="journal article" date="2021" name="BMC Genomics">
        <title>Telomere-to-telomere genome assembly of asparaginase-producing Trichoderma simmonsii.</title>
        <authorList>
            <person name="Chung D."/>
            <person name="Kwon Y.M."/>
            <person name="Yang Y."/>
        </authorList>
    </citation>
    <scope>NUCLEOTIDE SEQUENCE [LARGE SCALE GENOMIC DNA]</scope>
    <source>
        <strain evidence="2 3">GH-Sj1</strain>
    </source>
</reference>
<dbReference type="EMBL" id="CP075865">
    <property type="protein sequence ID" value="QYS96682.1"/>
    <property type="molecule type" value="Genomic_DNA"/>
</dbReference>
<protein>
    <recommendedName>
        <fullName evidence="4">Ankyrin repeat protein</fullName>
    </recommendedName>
</protein>
<evidence type="ECO:0000313" key="3">
    <source>
        <dbReference type="Proteomes" id="UP000826661"/>
    </source>
</evidence>
<evidence type="ECO:0000256" key="1">
    <source>
        <dbReference type="SAM" id="MobiDB-lite"/>
    </source>
</evidence>